<feature type="transmembrane region" description="Helical" evidence="8">
    <location>
        <begin position="289"/>
        <end position="308"/>
    </location>
</feature>
<feature type="transmembrane region" description="Helical" evidence="8">
    <location>
        <begin position="380"/>
        <end position="403"/>
    </location>
</feature>
<dbReference type="PANTHER" id="PTHR11360:SF224">
    <property type="entry name" value="MAJOR FACILITATOR SUPERFAMILY (MFS) PROFILE DOMAIN-CONTAINING PROTEIN-RELATED"/>
    <property type="match status" value="1"/>
</dbReference>
<evidence type="ECO:0000313" key="10">
    <source>
        <dbReference type="EMBL" id="GAM41146.1"/>
    </source>
</evidence>
<evidence type="ECO:0000256" key="8">
    <source>
        <dbReference type="SAM" id="Phobius"/>
    </source>
</evidence>
<dbReference type="GO" id="GO:0022857">
    <property type="term" value="F:transmembrane transporter activity"/>
    <property type="evidence" value="ECO:0007669"/>
    <property type="project" value="InterPro"/>
</dbReference>
<evidence type="ECO:0000256" key="6">
    <source>
        <dbReference type="ARBA" id="ARBA00023136"/>
    </source>
</evidence>
<comment type="similarity">
    <text evidence="2">Belongs to the major facilitator superfamily. Monocarboxylate porter (TC 2.A.1.13) family.</text>
</comment>
<keyword evidence="3" id="KW-0813">Transport</keyword>
<feature type="transmembrane region" description="Helical" evidence="8">
    <location>
        <begin position="250"/>
        <end position="277"/>
    </location>
</feature>
<dbReference type="GO" id="GO:0016020">
    <property type="term" value="C:membrane"/>
    <property type="evidence" value="ECO:0007669"/>
    <property type="project" value="UniProtKB-SubCell"/>
</dbReference>
<sequence>MSADDSSTQGELESQLAPSVEKRAEEEQVQNEPQAKPAWTPSPAPDGGFTAWSVLAGSWCVLFCSFGWINSVGTFQNYYEATLLNQYSASTIAWIPSLQIFFMFAMGPIIGQLYDRYGPRYLLLAGSLLHVFGLMMASISKEYYQVLLSQGVVSAIGVATVFQPALNVIPGWFDKKRGIAYGIAASGSSIGGIIFPIMVQKLIVQVGYGWSMRIAAFMILGLLTIANLTIKSRLPPQPRNMTREELVQPFREFSTVTVIAGFLFLTFGIFIPIDYVVAEALGTGMDPNLAQYLLAMLNAGSLFGRLIAGALADTLGAYNIFSFVCYVSGILVLALWIPASGNAAVIAFAVIFGFTSGAYASLIANLIVKISPNFKVIGYRTGLAFLFGSIGGLTTNPIAGAILQRDNGSYTGMKIFSGVCVMVGTTLVFVARLHQTKFKLLAKF</sequence>
<dbReference type="AlphaFoldDB" id="A0A6V8HH14"/>
<evidence type="ECO:0000256" key="5">
    <source>
        <dbReference type="ARBA" id="ARBA00022989"/>
    </source>
</evidence>
<feature type="transmembrane region" description="Helical" evidence="8">
    <location>
        <begin position="89"/>
        <end position="109"/>
    </location>
</feature>
<comment type="subcellular location">
    <subcellularLocation>
        <location evidence="1">Membrane</location>
        <topology evidence="1">Multi-pass membrane protein</topology>
    </subcellularLocation>
</comment>
<organism evidence="10 11">
    <name type="scientific">Talaromyces pinophilus</name>
    <name type="common">Penicillium pinophilum</name>
    <dbReference type="NCBI Taxonomy" id="128442"/>
    <lineage>
        <taxon>Eukaryota</taxon>
        <taxon>Fungi</taxon>
        <taxon>Dikarya</taxon>
        <taxon>Ascomycota</taxon>
        <taxon>Pezizomycotina</taxon>
        <taxon>Eurotiomycetes</taxon>
        <taxon>Eurotiomycetidae</taxon>
        <taxon>Eurotiales</taxon>
        <taxon>Trichocomaceae</taxon>
        <taxon>Talaromyces</taxon>
        <taxon>Talaromyces sect. Talaromyces</taxon>
    </lineage>
</organism>
<evidence type="ECO:0000256" key="4">
    <source>
        <dbReference type="ARBA" id="ARBA00022692"/>
    </source>
</evidence>
<feature type="transmembrane region" description="Helical" evidence="8">
    <location>
        <begin position="415"/>
        <end position="433"/>
    </location>
</feature>
<accession>A0A6V8HH14</accession>
<dbReference type="Pfam" id="PF07690">
    <property type="entry name" value="MFS_1"/>
    <property type="match status" value="1"/>
</dbReference>
<evidence type="ECO:0000313" key="11">
    <source>
        <dbReference type="Proteomes" id="UP000053095"/>
    </source>
</evidence>
<keyword evidence="4 8" id="KW-0812">Transmembrane</keyword>
<feature type="transmembrane region" description="Helical" evidence="8">
    <location>
        <begin position="49"/>
        <end position="69"/>
    </location>
</feature>
<feature type="transmembrane region" description="Helical" evidence="8">
    <location>
        <begin position="343"/>
        <end position="368"/>
    </location>
</feature>
<feature type="transmembrane region" description="Helical" evidence="8">
    <location>
        <begin position="315"/>
        <end position="337"/>
    </location>
</feature>
<feature type="transmembrane region" description="Helical" evidence="8">
    <location>
        <begin position="146"/>
        <end position="166"/>
    </location>
</feature>
<feature type="transmembrane region" description="Helical" evidence="8">
    <location>
        <begin position="121"/>
        <end position="140"/>
    </location>
</feature>
<proteinExistence type="inferred from homology"/>
<dbReference type="SUPFAM" id="SSF103473">
    <property type="entry name" value="MFS general substrate transporter"/>
    <property type="match status" value="1"/>
</dbReference>
<dbReference type="EMBL" id="DF933837">
    <property type="protein sequence ID" value="GAM41146.1"/>
    <property type="molecule type" value="Genomic_DNA"/>
</dbReference>
<dbReference type="InterPro" id="IPR020846">
    <property type="entry name" value="MFS_dom"/>
</dbReference>
<dbReference type="InterPro" id="IPR050327">
    <property type="entry name" value="Proton-linked_MCT"/>
</dbReference>
<keyword evidence="11" id="KW-1185">Reference proteome</keyword>
<dbReference type="InterPro" id="IPR036259">
    <property type="entry name" value="MFS_trans_sf"/>
</dbReference>
<dbReference type="InterPro" id="IPR011701">
    <property type="entry name" value="MFS"/>
</dbReference>
<evidence type="ECO:0000256" key="3">
    <source>
        <dbReference type="ARBA" id="ARBA00022448"/>
    </source>
</evidence>
<evidence type="ECO:0000256" key="2">
    <source>
        <dbReference type="ARBA" id="ARBA00006727"/>
    </source>
</evidence>
<feature type="domain" description="Major facilitator superfamily (MFS) profile" evidence="9">
    <location>
        <begin position="51"/>
        <end position="436"/>
    </location>
</feature>
<dbReference type="CDD" id="cd17352">
    <property type="entry name" value="MFS_MCT_SLC16"/>
    <property type="match status" value="1"/>
</dbReference>
<reference evidence="11" key="1">
    <citation type="journal article" date="2015" name="Genome Announc.">
        <title>Draft genome sequence of Talaromyces cellulolyticus strain Y-94, a source of lignocellulosic biomass-degrading enzymes.</title>
        <authorList>
            <person name="Fujii T."/>
            <person name="Koike H."/>
            <person name="Sawayama S."/>
            <person name="Yano S."/>
            <person name="Inoue H."/>
        </authorList>
    </citation>
    <scope>NUCLEOTIDE SEQUENCE [LARGE SCALE GENOMIC DNA]</scope>
    <source>
        <strain evidence="11">Y-94</strain>
    </source>
</reference>
<dbReference type="PROSITE" id="PS50850">
    <property type="entry name" value="MFS"/>
    <property type="match status" value="1"/>
</dbReference>
<feature type="transmembrane region" description="Helical" evidence="8">
    <location>
        <begin position="210"/>
        <end position="230"/>
    </location>
</feature>
<keyword evidence="6 8" id="KW-0472">Membrane</keyword>
<keyword evidence="5 8" id="KW-1133">Transmembrane helix</keyword>
<dbReference type="Gene3D" id="1.20.1250.20">
    <property type="entry name" value="MFS general substrate transporter like domains"/>
    <property type="match status" value="2"/>
</dbReference>
<protein>
    <recommendedName>
        <fullName evidence="9">Major facilitator superfamily (MFS) profile domain-containing protein</fullName>
    </recommendedName>
</protein>
<name>A0A6V8HH14_TALPI</name>
<dbReference type="Proteomes" id="UP000053095">
    <property type="component" value="Unassembled WGS sequence"/>
</dbReference>
<gene>
    <name evidence="10" type="ORF">TCE0_041r14051</name>
</gene>
<feature type="compositionally biased region" description="Polar residues" evidence="7">
    <location>
        <begin position="1"/>
        <end position="12"/>
    </location>
</feature>
<evidence type="ECO:0000256" key="1">
    <source>
        <dbReference type="ARBA" id="ARBA00004141"/>
    </source>
</evidence>
<evidence type="ECO:0000256" key="7">
    <source>
        <dbReference type="SAM" id="MobiDB-lite"/>
    </source>
</evidence>
<comment type="caution">
    <text evidence="10">The sequence shown here is derived from an EMBL/GenBank/DDBJ whole genome shotgun (WGS) entry which is preliminary data.</text>
</comment>
<evidence type="ECO:0000259" key="9">
    <source>
        <dbReference type="PROSITE" id="PS50850"/>
    </source>
</evidence>
<feature type="region of interest" description="Disordered" evidence="7">
    <location>
        <begin position="1"/>
        <end position="42"/>
    </location>
</feature>
<dbReference type="PANTHER" id="PTHR11360">
    <property type="entry name" value="MONOCARBOXYLATE TRANSPORTER"/>
    <property type="match status" value="1"/>
</dbReference>
<feature type="transmembrane region" description="Helical" evidence="8">
    <location>
        <begin position="178"/>
        <end position="198"/>
    </location>
</feature>